<evidence type="ECO:0000259" key="1">
    <source>
        <dbReference type="Pfam" id="PF01672"/>
    </source>
</evidence>
<keyword evidence="4" id="KW-1185">Reference proteome</keyword>
<dbReference type="InterPro" id="IPR058551">
    <property type="entry name" value="Plasmid_parti_C"/>
</dbReference>
<dbReference type="Pfam" id="PF01672">
    <property type="entry name" value="Plasmid_parti_N"/>
    <property type="match status" value="1"/>
</dbReference>
<proteinExistence type="predicted"/>
<gene>
    <name evidence="3" type="ORF">BGAPBR_I0031</name>
</gene>
<dbReference type="AlphaFoldDB" id="B8F110"/>
<feature type="domain" description="Plasmid partition protein putative C-terminal" evidence="2">
    <location>
        <begin position="68"/>
        <end position="116"/>
    </location>
</feature>
<name>B8F110_BORGR</name>
<organism evidence="3 4">
    <name type="scientific">Borreliella garinii PBr</name>
    <dbReference type="NCBI Taxonomy" id="498743"/>
    <lineage>
        <taxon>Bacteria</taxon>
        <taxon>Pseudomonadati</taxon>
        <taxon>Spirochaetota</taxon>
        <taxon>Spirochaetia</taxon>
        <taxon>Spirochaetales</taxon>
        <taxon>Borreliaceae</taxon>
        <taxon>Borreliella</taxon>
    </lineage>
</organism>
<accession>B8F110</accession>
<dbReference type="Pfam" id="PF25882">
    <property type="entry name" value="Plasmid_parti_C"/>
    <property type="match status" value="1"/>
</dbReference>
<feature type="domain" description="Plasmid partition protein putative N-terminal" evidence="1">
    <location>
        <begin position="1"/>
        <end position="58"/>
    </location>
</feature>
<dbReference type="InterPro" id="IPR002596">
    <property type="entry name" value="Plasmid_parti"/>
</dbReference>
<protein>
    <submittedName>
        <fullName evidence="3">Plasmid partition protein</fullName>
    </submittedName>
</protein>
<dbReference type="RefSeq" id="WP_012622340.1">
    <property type="nucleotide sequence ID" value="NC_011860.1"/>
</dbReference>
<dbReference type="Proteomes" id="UP000006103">
    <property type="component" value="Plasmid PBr_lp28-4"/>
</dbReference>
<evidence type="ECO:0000259" key="2">
    <source>
        <dbReference type="Pfam" id="PF25882"/>
    </source>
</evidence>
<evidence type="ECO:0000313" key="3">
    <source>
        <dbReference type="EMBL" id="ACL34631.1"/>
    </source>
</evidence>
<dbReference type="EMBL" id="CP001304">
    <property type="protein sequence ID" value="ACL34631.1"/>
    <property type="molecule type" value="Genomic_DNA"/>
</dbReference>
<sequence length="128" mass="15552">MYRIDGHVSFKAFIKEFLIARTQAYLYLKIYERVLKGNLSIKEIRDRMIEIYRNIKSKEIVDKKSIHNLIKPLRFQIKRQDSCDFYKSNVKFTGYLLDEIFSSDKNYFNKVFKEYSDLNLKKHIKTHK</sequence>
<reference evidence="3 4" key="1">
    <citation type="journal article" date="2011" name="J. Bacteriol.">
        <title>Whole-genome sequences of two Borrelia afzelii and two Borrelia garinii Lyme disease agent isolates.</title>
        <authorList>
            <person name="Casjens S.R."/>
            <person name="Mongodin E.F."/>
            <person name="Qiu W.-G."/>
            <person name="Dunn J.J."/>
            <person name="Luft B.J."/>
            <person name="Fraser-Liggett C.M."/>
            <person name="Schutzer S.E."/>
        </authorList>
    </citation>
    <scope>NUCLEOTIDE SEQUENCE [LARGE SCALE GENOMIC DNA]</scope>
    <source>
        <strain evidence="3 4">PBr</strain>
    </source>
</reference>
<evidence type="ECO:0000313" key="4">
    <source>
        <dbReference type="Proteomes" id="UP000006103"/>
    </source>
</evidence>
<dbReference type="NCBIfam" id="NF033725">
    <property type="entry name" value="borfam_49"/>
    <property type="match status" value="1"/>
</dbReference>
<geneLocation type="plasmid" evidence="3 4">
    <name>PBr_lp28-4</name>
</geneLocation>
<keyword evidence="3" id="KW-0614">Plasmid</keyword>
<dbReference type="InterPro" id="IPR058550">
    <property type="entry name" value="Plasmid_parti_N"/>
</dbReference>